<evidence type="ECO:0000313" key="1">
    <source>
        <dbReference type="EMBL" id="SFB72915.1"/>
    </source>
</evidence>
<evidence type="ECO:0000313" key="2">
    <source>
        <dbReference type="Proteomes" id="UP000182192"/>
    </source>
</evidence>
<dbReference type="EMBL" id="FOKQ01000002">
    <property type="protein sequence ID" value="SFB72915.1"/>
    <property type="molecule type" value="Genomic_DNA"/>
</dbReference>
<dbReference type="OrthoDB" id="1820857at2"/>
<accession>A0A1I1DD85</accession>
<name>A0A1I1DD85_RUMAL</name>
<organism evidence="1 2">
    <name type="scientific">Ruminococcus albus</name>
    <dbReference type="NCBI Taxonomy" id="1264"/>
    <lineage>
        <taxon>Bacteria</taxon>
        <taxon>Bacillati</taxon>
        <taxon>Bacillota</taxon>
        <taxon>Clostridia</taxon>
        <taxon>Eubacteriales</taxon>
        <taxon>Oscillospiraceae</taxon>
        <taxon>Ruminococcus</taxon>
    </lineage>
</organism>
<dbReference type="RefSeq" id="WP_074959771.1">
    <property type="nucleotide sequence ID" value="NZ_FOKQ01000002.1"/>
</dbReference>
<proteinExistence type="predicted"/>
<gene>
    <name evidence="1" type="ORF">SAMN02910406_00368</name>
</gene>
<sequence>MARRLIRYFSIAPGSEYTLGMTEDGRYVFAGNIGGTQMTELYDIGRERYEKFTDPANKGKIHDMIQEVHTECQRIAFQGSRAEPMPVMIPEHRTLEEHMEYFRFISENHITGGRVEDERLILVTDDCERCFDLD</sequence>
<dbReference type="AlphaFoldDB" id="A0A1I1DD85"/>
<protein>
    <submittedName>
        <fullName evidence="1">Uncharacterized protein</fullName>
    </submittedName>
</protein>
<reference evidence="1 2" key="1">
    <citation type="submission" date="2016-10" db="EMBL/GenBank/DDBJ databases">
        <authorList>
            <person name="de Groot N.N."/>
        </authorList>
    </citation>
    <scope>NUCLEOTIDE SEQUENCE [LARGE SCALE GENOMIC DNA]</scope>
    <source>
        <strain evidence="1 2">AR67</strain>
    </source>
</reference>
<dbReference type="Proteomes" id="UP000182192">
    <property type="component" value="Unassembled WGS sequence"/>
</dbReference>